<dbReference type="InterPro" id="IPR004761">
    <property type="entry name" value="Spore_GerAB"/>
</dbReference>
<feature type="transmembrane region" description="Helical" evidence="8">
    <location>
        <begin position="126"/>
        <end position="145"/>
    </location>
</feature>
<feature type="transmembrane region" description="Helical" evidence="8">
    <location>
        <begin position="152"/>
        <end position="172"/>
    </location>
</feature>
<proteinExistence type="inferred from homology"/>
<sequence>MNRSPDTVGIISDRDLFISIITNIIGVLTLTFPRVIAQDTSGSDGWISILMGGLIASLFAWIVSKIAISFPNQSFYSYASFLLSKPVAFVITFIFSLLFTAVSAFNVSEIVFLSHQYLFDRTPEEIIALTFLLVVVYAVSGSQAAIFRLNILFFPILLVGLLLVIFLPISIVQLKELFPIFQTDFTGYIKSTGTSTICFLGFIINFFYIALVKNPKKIPKLSVMAVSISTFCYLIIFLVCISVFGNVTTGNLFYPTFDLSRTVEIPGGFFDRFDAILFVFWTIIFFTSAMMGFDTAVMALRMLFRRLKKMTAILILSPIIFYISMLPKSYLELIYYNKGLGYFTLFYLIIVTILLGVAFKIKGGKSGGE</sequence>
<feature type="transmembrane region" description="Helical" evidence="8">
    <location>
        <begin position="45"/>
        <end position="63"/>
    </location>
</feature>
<keyword evidence="4" id="KW-0309">Germination</keyword>
<dbReference type="NCBIfam" id="TIGR00912">
    <property type="entry name" value="2A0309"/>
    <property type="match status" value="1"/>
</dbReference>
<feature type="transmembrane region" description="Helical" evidence="8">
    <location>
        <begin position="192"/>
        <end position="211"/>
    </location>
</feature>
<keyword evidence="10" id="KW-1185">Reference proteome</keyword>
<evidence type="ECO:0000313" key="10">
    <source>
        <dbReference type="Proteomes" id="UP001595978"/>
    </source>
</evidence>
<dbReference type="Pfam" id="PF03845">
    <property type="entry name" value="Spore_permease"/>
    <property type="match status" value="1"/>
</dbReference>
<organism evidence="9 10">
    <name type="scientific">Ureibacillus suwonensis</name>
    <dbReference type="NCBI Taxonomy" id="313007"/>
    <lineage>
        <taxon>Bacteria</taxon>
        <taxon>Bacillati</taxon>
        <taxon>Bacillota</taxon>
        <taxon>Bacilli</taxon>
        <taxon>Bacillales</taxon>
        <taxon>Caryophanaceae</taxon>
        <taxon>Ureibacillus</taxon>
    </lineage>
</organism>
<reference evidence="10" key="1">
    <citation type="journal article" date="2019" name="Int. J. Syst. Evol. Microbiol.">
        <title>The Global Catalogue of Microorganisms (GCM) 10K type strain sequencing project: providing services to taxonomists for standard genome sequencing and annotation.</title>
        <authorList>
            <consortium name="The Broad Institute Genomics Platform"/>
            <consortium name="The Broad Institute Genome Sequencing Center for Infectious Disease"/>
            <person name="Wu L."/>
            <person name="Ma J."/>
        </authorList>
    </citation>
    <scope>NUCLEOTIDE SEQUENCE [LARGE SCALE GENOMIC DNA]</scope>
    <source>
        <strain evidence="10">CCUG 56331</strain>
    </source>
</reference>
<dbReference type="Proteomes" id="UP001595978">
    <property type="component" value="Unassembled WGS sequence"/>
</dbReference>
<feature type="transmembrane region" description="Helical" evidence="8">
    <location>
        <begin position="223"/>
        <end position="245"/>
    </location>
</feature>
<dbReference type="EMBL" id="JBHSNQ010000180">
    <property type="protein sequence ID" value="MFC5542781.1"/>
    <property type="molecule type" value="Genomic_DNA"/>
</dbReference>
<dbReference type="PANTHER" id="PTHR34975:SF2">
    <property type="entry name" value="SPORE GERMINATION PROTEIN A2"/>
    <property type="match status" value="1"/>
</dbReference>
<keyword evidence="5 8" id="KW-0812">Transmembrane</keyword>
<feature type="transmembrane region" description="Helical" evidence="8">
    <location>
        <begin position="75"/>
        <end position="106"/>
    </location>
</feature>
<evidence type="ECO:0000256" key="4">
    <source>
        <dbReference type="ARBA" id="ARBA00022544"/>
    </source>
</evidence>
<keyword evidence="3" id="KW-0813">Transport</keyword>
<name>A0ABW0REN2_9BACL</name>
<comment type="similarity">
    <text evidence="2">Belongs to the amino acid-polyamine-organocation (APC) superfamily. Spore germination protein (SGP) (TC 2.A.3.9) family.</text>
</comment>
<evidence type="ECO:0000256" key="6">
    <source>
        <dbReference type="ARBA" id="ARBA00022989"/>
    </source>
</evidence>
<evidence type="ECO:0000313" key="9">
    <source>
        <dbReference type="EMBL" id="MFC5542781.1"/>
    </source>
</evidence>
<feature type="transmembrane region" description="Helical" evidence="8">
    <location>
        <begin position="339"/>
        <end position="359"/>
    </location>
</feature>
<comment type="subcellular location">
    <subcellularLocation>
        <location evidence="1">Membrane</location>
        <topology evidence="1">Multi-pass membrane protein</topology>
    </subcellularLocation>
</comment>
<evidence type="ECO:0000256" key="2">
    <source>
        <dbReference type="ARBA" id="ARBA00007998"/>
    </source>
</evidence>
<comment type="caution">
    <text evidence="9">The sequence shown here is derived from an EMBL/GenBank/DDBJ whole genome shotgun (WGS) entry which is preliminary data.</text>
</comment>
<evidence type="ECO:0000256" key="1">
    <source>
        <dbReference type="ARBA" id="ARBA00004141"/>
    </source>
</evidence>
<feature type="transmembrane region" description="Helical" evidence="8">
    <location>
        <begin position="310"/>
        <end position="327"/>
    </location>
</feature>
<evidence type="ECO:0000256" key="7">
    <source>
        <dbReference type="ARBA" id="ARBA00023136"/>
    </source>
</evidence>
<evidence type="ECO:0000256" key="8">
    <source>
        <dbReference type="SAM" id="Phobius"/>
    </source>
</evidence>
<feature type="transmembrane region" description="Helical" evidence="8">
    <location>
        <begin position="275"/>
        <end position="298"/>
    </location>
</feature>
<accession>A0ABW0REN2</accession>
<dbReference type="Gene3D" id="1.20.1740.10">
    <property type="entry name" value="Amino acid/polyamine transporter I"/>
    <property type="match status" value="1"/>
</dbReference>
<keyword evidence="6 8" id="KW-1133">Transmembrane helix</keyword>
<dbReference type="PANTHER" id="PTHR34975">
    <property type="entry name" value="SPORE GERMINATION PROTEIN A2"/>
    <property type="match status" value="1"/>
</dbReference>
<protein>
    <submittedName>
        <fullName evidence="9">Endospore germination permease</fullName>
    </submittedName>
</protein>
<dbReference type="RefSeq" id="WP_342580582.1">
    <property type="nucleotide sequence ID" value="NZ_JBHSNQ010000180.1"/>
</dbReference>
<feature type="transmembrane region" description="Helical" evidence="8">
    <location>
        <begin position="16"/>
        <end position="33"/>
    </location>
</feature>
<evidence type="ECO:0000256" key="5">
    <source>
        <dbReference type="ARBA" id="ARBA00022692"/>
    </source>
</evidence>
<evidence type="ECO:0000256" key="3">
    <source>
        <dbReference type="ARBA" id="ARBA00022448"/>
    </source>
</evidence>
<keyword evidence="7 8" id="KW-0472">Membrane</keyword>
<gene>
    <name evidence="9" type="ORF">ACFPOH_13805</name>
</gene>